<dbReference type="EMBL" id="LWCR01000013">
    <property type="protein sequence ID" value="OAN29565.1"/>
    <property type="molecule type" value="Genomic_DNA"/>
</dbReference>
<comment type="caution">
    <text evidence="2">The sequence shown here is derived from an EMBL/GenBank/DDBJ whole genome shotgun (WGS) entry which is preliminary data.</text>
</comment>
<evidence type="ECO:0000313" key="2">
    <source>
        <dbReference type="EMBL" id="OAN29565.1"/>
    </source>
</evidence>
<dbReference type="InterPro" id="IPR025746">
    <property type="entry name" value="PilX_N_dom"/>
</dbReference>
<organism evidence="2 3">
    <name type="scientific">Pseudomonas oryzihabitans</name>
    <dbReference type="NCBI Taxonomy" id="47885"/>
    <lineage>
        <taxon>Bacteria</taxon>
        <taxon>Pseudomonadati</taxon>
        <taxon>Pseudomonadota</taxon>
        <taxon>Gammaproteobacteria</taxon>
        <taxon>Pseudomonadales</taxon>
        <taxon>Pseudomonadaceae</taxon>
        <taxon>Pseudomonas</taxon>
    </lineage>
</organism>
<name>A0A178LFW7_9PSED</name>
<dbReference type="Proteomes" id="UP000078356">
    <property type="component" value="Unassembled WGS sequence"/>
</dbReference>
<evidence type="ECO:0000259" key="1">
    <source>
        <dbReference type="Pfam" id="PF14341"/>
    </source>
</evidence>
<evidence type="ECO:0000313" key="3">
    <source>
        <dbReference type="Proteomes" id="UP000078356"/>
    </source>
</evidence>
<dbReference type="RefSeq" id="WP_064307836.1">
    <property type="nucleotide sequence ID" value="NZ_LWCR01000013.1"/>
</dbReference>
<protein>
    <recommendedName>
        <fullName evidence="1">Type 4 fimbrial biogenesis protein PilX N-terminal domain-containing protein</fullName>
    </recommendedName>
</protein>
<feature type="domain" description="Type 4 fimbrial biogenesis protein PilX N-terminal" evidence="1">
    <location>
        <begin position="9"/>
        <end position="57"/>
    </location>
</feature>
<dbReference type="AlphaFoldDB" id="A0A178LFW7"/>
<dbReference type="Pfam" id="PF14341">
    <property type="entry name" value="PilX_N"/>
    <property type="match status" value="1"/>
</dbReference>
<gene>
    <name evidence="2" type="ORF">A4V15_17125</name>
</gene>
<dbReference type="OrthoDB" id="5298746at2"/>
<sequence>MNQFPSAQRGAILIVTLVMLLLLTLLALGSMRGTTLEERMAGNLRDESQAFQAAEMGQRVAEAWVTNASLATLQSMTTPRSVTINPPELQSTTYSIVPLPGVTLRTAGVDIGSSKPITTSVVRILSKGQGAAQDLSSSGNSQSASSAASSSVEISTLYIRR</sequence>
<reference evidence="2 3" key="1">
    <citation type="submission" date="2016-04" db="EMBL/GenBank/DDBJ databases">
        <title>Draft Genome Sequences of Staphylococcus capitis Strain H36, S. capitis Strain H65, S. cohnii Strain H62, S. hominis Strain H69, Mycobacterium iranicum Strain H39, Plantibacter sp. Strain H53, Pseudomonas oryzihabitans Strain H72, and Microbacterium sp. Strain H83, isolated from residential settings.</title>
        <authorList>
            <person name="Lymperopoulou D."/>
            <person name="Adams R.I."/>
            <person name="Lindow S."/>
            <person name="Coil D.A."/>
            <person name="Jospin G."/>
            <person name="Eisen J.A."/>
        </authorList>
    </citation>
    <scope>NUCLEOTIDE SEQUENCE [LARGE SCALE GENOMIC DNA]</scope>
    <source>
        <strain evidence="2 3">H72</strain>
    </source>
</reference>
<accession>A0A178LFW7</accession>
<proteinExistence type="predicted"/>